<dbReference type="InterPro" id="IPR021734">
    <property type="entry name" value="DUF3303"/>
</dbReference>
<comment type="caution">
    <text evidence="1">The sequence shown here is derived from an EMBL/GenBank/DDBJ whole genome shotgun (WGS) entry which is preliminary data.</text>
</comment>
<dbReference type="Pfam" id="PF11746">
    <property type="entry name" value="DUF3303"/>
    <property type="match status" value="1"/>
</dbReference>
<dbReference type="RefSeq" id="WP_179714723.1">
    <property type="nucleotide sequence ID" value="NZ_JACBZT010000001.1"/>
</dbReference>
<proteinExistence type="predicted"/>
<organism evidence="1 2">
    <name type="scientific">Petropleomorpha daqingensis</name>
    <dbReference type="NCBI Taxonomy" id="2026353"/>
    <lineage>
        <taxon>Bacteria</taxon>
        <taxon>Bacillati</taxon>
        <taxon>Actinomycetota</taxon>
        <taxon>Actinomycetes</taxon>
        <taxon>Geodermatophilales</taxon>
        <taxon>Geodermatophilaceae</taxon>
        <taxon>Petropleomorpha</taxon>
    </lineage>
</organism>
<name>A0A853CBE7_9ACTN</name>
<dbReference type="Proteomes" id="UP000541969">
    <property type="component" value="Unassembled WGS sequence"/>
</dbReference>
<dbReference type="EMBL" id="JACBZT010000001">
    <property type="protein sequence ID" value="NYJ03942.1"/>
    <property type="molecule type" value="Genomic_DNA"/>
</dbReference>
<gene>
    <name evidence="1" type="ORF">GGQ55_000220</name>
</gene>
<protein>
    <recommendedName>
        <fullName evidence="3">DUF3303 domain-containing protein</fullName>
    </recommendedName>
</protein>
<accession>A0A853CBE7</accession>
<evidence type="ECO:0000313" key="2">
    <source>
        <dbReference type="Proteomes" id="UP000541969"/>
    </source>
</evidence>
<evidence type="ECO:0000313" key="1">
    <source>
        <dbReference type="EMBL" id="NYJ03942.1"/>
    </source>
</evidence>
<evidence type="ECO:0008006" key="3">
    <source>
        <dbReference type="Google" id="ProtNLM"/>
    </source>
</evidence>
<dbReference type="AlphaFoldDB" id="A0A853CBE7"/>
<sequence length="100" mass="10713">MKYVLQWTNRSGGSSEENLASLQRSLEVLSKWTPSTTIHQFVARVDGGGGFAVGETDDMAVLARDCAIFTPYVDIAVHPVLDVAQGAEALGAGVEFNRTN</sequence>
<reference evidence="1 2" key="1">
    <citation type="submission" date="2020-07" db="EMBL/GenBank/DDBJ databases">
        <title>Sequencing the genomes of 1000 actinobacteria strains.</title>
        <authorList>
            <person name="Klenk H.-P."/>
        </authorList>
    </citation>
    <scope>NUCLEOTIDE SEQUENCE [LARGE SCALE GENOMIC DNA]</scope>
    <source>
        <strain evidence="1 2">DSM 104001</strain>
    </source>
</reference>
<keyword evidence="2" id="KW-1185">Reference proteome</keyword>